<dbReference type="AlphaFoldDB" id="A0A0A9BE67"/>
<evidence type="ECO:0000313" key="1">
    <source>
        <dbReference type="EMBL" id="JAD60463.1"/>
    </source>
</evidence>
<reference evidence="1" key="2">
    <citation type="journal article" date="2015" name="Data Brief">
        <title>Shoot transcriptome of the giant reed, Arundo donax.</title>
        <authorList>
            <person name="Barrero R.A."/>
            <person name="Guerrero F.D."/>
            <person name="Moolhuijzen P."/>
            <person name="Goolsby J.A."/>
            <person name="Tidwell J."/>
            <person name="Bellgard S.E."/>
            <person name="Bellgard M.I."/>
        </authorList>
    </citation>
    <scope>NUCLEOTIDE SEQUENCE</scope>
    <source>
        <tissue evidence="1">Shoot tissue taken approximately 20 cm above the soil surface</tissue>
    </source>
</reference>
<sequence length="56" mass="6681">MHDSRPLYLSFIQIRNTTNLGGTRWHLIKKKYAPKFELKRTQIWLGVCTHNCHQLS</sequence>
<protein>
    <submittedName>
        <fullName evidence="1">Uncharacterized protein</fullName>
    </submittedName>
</protein>
<proteinExistence type="predicted"/>
<organism evidence="1">
    <name type="scientific">Arundo donax</name>
    <name type="common">Giant reed</name>
    <name type="synonym">Donax arundinaceus</name>
    <dbReference type="NCBI Taxonomy" id="35708"/>
    <lineage>
        <taxon>Eukaryota</taxon>
        <taxon>Viridiplantae</taxon>
        <taxon>Streptophyta</taxon>
        <taxon>Embryophyta</taxon>
        <taxon>Tracheophyta</taxon>
        <taxon>Spermatophyta</taxon>
        <taxon>Magnoliopsida</taxon>
        <taxon>Liliopsida</taxon>
        <taxon>Poales</taxon>
        <taxon>Poaceae</taxon>
        <taxon>PACMAD clade</taxon>
        <taxon>Arundinoideae</taxon>
        <taxon>Arundineae</taxon>
        <taxon>Arundo</taxon>
    </lineage>
</organism>
<reference evidence="1" key="1">
    <citation type="submission" date="2014-09" db="EMBL/GenBank/DDBJ databases">
        <authorList>
            <person name="Magalhaes I.L.F."/>
            <person name="Oliveira U."/>
            <person name="Santos F.R."/>
            <person name="Vidigal T.H.D.A."/>
            <person name="Brescovit A.D."/>
            <person name="Santos A.J."/>
        </authorList>
    </citation>
    <scope>NUCLEOTIDE SEQUENCE</scope>
    <source>
        <tissue evidence="1">Shoot tissue taken approximately 20 cm above the soil surface</tissue>
    </source>
</reference>
<accession>A0A0A9BE67</accession>
<dbReference type="EMBL" id="GBRH01237432">
    <property type="protein sequence ID" value="JAD60463.1"/>
    <property type="molecule type" value="Transcribed_RNA"/>
</dbReference>
<name>A0A0A9BE67_ARUDO</name>